<organism evidence="1">
    <name type="scientific">Rhizophora mucronata</name>
    <name type="common">Asiatic mangrove</name>
    <dbReference type="NCBI Taxonomy" id="61149"/>
    <lineage>
        <taxon>Eukaryota</taxon>
        <taxon>Viridiplantae</taxon>
        <taxon>Streptophyta</taxon>
        <taxon>Embryophyta</taxon>
        <taxon>Tracheophyta</taxon>
        <taxon>Spermatophyta</taxon>
        <taxon>Magnoliopsida</taxon>
        <taxon>eudicotyledons</taxon>
        <taxon>Gunneridae</taxon>
        <taxon>Pentapetalae</taxon>
        <taxon>rosids</taxon>
        <taxon>fabids</taxon>
        <taxon>Malpighiales</taxon>
        <taxon>Rhizophoraceae</taxon>
        <taxon>Rhizophora</taxon>
    </lineage>
</organism>
<proteinExistence type="predicted"/>
<reference evidence="1" key="1">
    <citation type="submission" date="2018-02" db="EMBL/GenBank/DDBJ databases">
        <title>Rhizophora mucronata_Transcriptome.</title>
        <authorList>
            <person name="Meera S.P."/>
            <person name="Sreeshan A."/>
            <person name="Augustine A."/>
        </authorList>
    </citation>
    <scope>NUCLEOTIDE SEQUENCE</scope>
    <source>
        <tissue evidence="1">Leaf</tissue>
    </source>
</reference>
<sequence>MLKDQPCKLFRIRLPF</sequence>
<dbReference type="AlphaFoldDB" id="A0A2P2IZM8"/>
<name>A0A2P2IZM8_RHIMU</name>
<dbReference type="EMBL" id="GGEC01006192">
    <property type="protein sequence ID" value="MBW86675.1"/>
    <property type="molecule type" value="Transcribed_RNA"/>
</dbReference>
<protein>
    <submittedName>
        <fullName evidence="1">Uncharacterized protein</fullName>
    </submittedName>
</protein>
<evidence type="ECO:0000313" key="1">
    <source>
        <dbReference type="EMBL" id="MBW86675.1"/>
    </source>
</evidence>
<accession>A0A2P2IZM8</accession>